<dbReference type="PANTHER" id="PTHR22930">
    <property type="match status" value="1"/>
</dbReference>
<sequence>MHFFLLLFQIFRGRSRGIPNVIGAIDGTDIFIKQPFGNAVDYYNRYQSHSVILQAVCDANKKFINISVGHPGRMHDARVFRRSSLYQSIINEDDPLIRPENHIIGDCAYPLLQEVLTPFRNTGHLTNGQIRYNTRFSSIRSIIERAFGLLKGKWKRLKYLDMSDMELLNEVITACCVLRNFIIRQGEQEDDEVENIDEEEEIAPIHVNERRRHVLGEIKREEIMNNLR</sequence>
<keyword evidence="6" id="KW-0378">Hydrolase</keyword>
<dbReference type="InterPro" id="IPR045249">
    <property type="entry name" value="HARBI1-like"/>
</dbReference>
<dbReference type="GO" id="GO:0046872">
    <property type="term" value="F:metal ion binding"/>
    <property type="evidence" value="ECO:0007669"/>
    <property type="project" value="UniProtKB-KW"/>
</dbReference>
<evidence type="ECO:0000256" key="7">
    <source>
        <dbReference type="ARBA" id="ARBA00023242"/>
    </source>
</evidence>
<evidence type="ECO:0000256" key="4">
    <source>
        <dbReference type="ARBA" id="ARBA00022722"/>
    </source>
</evidence>
<evidence type="ECO:0000313" key="11">
    <source>
        <dbReference type="Proteomes" id="UP001162156"/>
    </source>
</evidence>
<dbReference type="EMBL" id="JANEYF010004538">
    <property type="protein sequence ID" value="KAJ8930821.1"/>
    <property type="molecule type" value="Genomic_DNA"/>
</dbReference>
<comment type="cofactor">
    <cofactor evidence="1">
        <name>a divalent metal cation</name>
        <dbReference type="ChEBI" id="CHEBI:60240"/>
    </cofactor>
</comment>
<dbReference type="GO" id="GO:0005634">
    <property type="term" value="C:nucleus"/>
    <property type="evidence" value="ECO:0007669"/>
    <property type="project" value="UniProtKB-SubCell"/>
</dbReference>
<dbReference type="GO" id="GO:0016787">
    <property type="term" value="F:hydrolase activity"/>
    <property type="evidence" value="ECO:0007669"/>
    <property type="project" value="UniProtKB-KW"/>
</dbReference>
<evidence type="ECO:0000256" key="6">
    <source>
        <dbReference type="ARBA" id="ARBA00022801"/>
    </source>
</evidence>
<feature type="domain" description="DDE Tnp4" evidence="9">
    <location>
        <begin position="25"/>
        <end position="180"/>
    </location>
</feature>
<keyword evidence="5" id="KW-0479">Metal-binding</keyword>
<protein>
    <recommendedName>
        <fullName evidence="9">DDE Tnp4 domain-containing protein</fullName>
    </recommendedName>
</protein>
<dbReference type="GO" id="GO:0004518">
    <property type="term" value="F:nuclease activity"/>
    <property type="evidence" value="ECO:0007669"/>
    <property type="project" value="UniProtKB-KW"/>
</dbReference>
<comment type="similarity">
    <text evidence="3">Belongs to the HARBI1 family.</text>
</comment>
<keyword evidence="11" id="KW-1185">Reference proteome</keyword>
<proteinExistence type="inferred from homology"/>
<keyword evidence="7" id="KW-0539">Nucleus</keyword>
<evidence type="ECO:0000313" key="10">
    <source>
        <dbReference type="EMBL" id="KAJ8930821.1"/>
    </source>
</evidence>
<evidence type="ECO:0000256" key="2">
    <source>
        <dbReference type="ARBA" id="ARBA00004123"/>
    </source>
</evidence>
<accession>A0AAV8WYX3</accession>
<organism evidence="10 11">
    <name type="scientific">Rhamnusium bicolor</name>
    <dbReference type="NCBI Taxonomy" id="1586634"/>
    <lineage>
        <taxon>Eukaryota</taxon>
        <taxon>Metazoa</taxon>
        <taxon>Ecdysozoa</taxon>
        <taxon>Arthropoda</taxon>
        <taxon>Hexapoda</taxon>
        <taxon>Insecta</taxon>
        <taxon>Pterygota</taxon>
        <taxon>Neoptera</taxon>
        <taxon>Endopterygota</taxon>
        <taxon>Coleoptera</taxon>
        <taxon>Polyphaga</taxon>
        <taxon>Cucujiformia</taxon>
        <taxon>Chrysomeloidea</taxon>
        <taxon>Cerambycidae</taxon>
        <taxon>Lepturinae</taxon>
        <taxon>Rhagiini</taxon>
        <taxon>Rhamnusium</taxon>
    </lineage>
</organism>
<dbReference type="PANTHER" id="PTHR22930:SF85">
    <property type="entry name" value="GH03217P-RELATED"/>
    <property type="match status" value="1"/>
</dbReference>
<dbReference type="Pfam" id="PF13359">
    <property type="entry name" value="DDE_Tnp_4"/>
    <property type="match status" value="1"/>
</dbReference>
<evidence type="ECO:0000256" key="1">
    <source>
        <dbReference type="ARBA" id="ARBA00001968"/>
    </source>
</evidence>
<name>A0AAV8WYX3_9CUCU</name>
<evidence type="ECO:0000259" key="9">
    <source>
        <dbReference type="Pfam" id="PF13359"/>
    </source>
</evidence>
<dbReference type="AlphaFoldDB" id="A0AAV8WYX3"/>
<evidence type="ECO:0000256" key="5">
    <source>
        <dbReference type="ARBA" id="ARBA00022723"/>
    </source>
</evidence>
<feature type="signal peptide" evidence="8">
    <location>
        <begin position="1"/>
        <end position="17"/>
    </location>
</feature>
<feature type="chain" id="PRO_5043787679" description="DDE Tnp4 domain-containing protein" evidence="8">
    <location>
        <begin position="18"/>
        <end position="228"/>
    </location>
</feature>
<keyword evidence="4" id="KW-0540">Nuclease</keyword>
<dbReference type="InterPro" id="IPR027806">
    <property type="entry name" value="HARBI1_dom"/>
</dbReference>
<gene>
    <name evidence="10" type="ORF">NQ314_016353</name>
</gene>
<reference evidence="10" key="1">
    <citation type="journal article" date="2023" name="Insect Mol. Biol.">
        <title>Genome sequencing provides insights into the evolution of gene families encoding plant cell wall-degrading enzymes in longhorned beetles.</title>
        <authorList>
            <person name="Shin N.R."/>
            <person name="Okamura Y."/>
            <person name="Kirsch R."/>
            <person name="Pauchet Y."/>
        </authorList>
    </citation>
    <scope>NUCLEOTIDE SEQUENCE</scope>
    <source>
        <strain evidence="10">RBIC_L_NR</strain>
    </source>
</reference>
<comment type="subcellular location">
    <subcellularLocation>
        <location evidence="2">Nucleus</location>
    </subcellularLocation>
</comment>
<evidence type="ECO:0000256" key="3">
    <source>
        <dbReference type="ARBA" id="ARBA00006958"/>
    </source>
</evidence>
<comment type="caution">
    <text evidence="10">The sequence shown here is derived from an EMBL/GenBank/DDBJ whole genome shotgun (WGS) entry which is preliminary data.</text>
</comment>
<evidence type="ECO:0000256" key="8">
    <source>
        <dbReference type="SAM" id="SignalP"/>
    </source>
</evidence>
<dbReference type="Proteomes" id="UP001162156">
    <property type="component" value="Unassembled WGS sequence"/>
</dbReference>
<keyword evidence="8" id="KW-0732">Signal</keyword>